<dbReference type="Pfam" id="PF00026">
    <property type="entry name" value="Asp"/>
    <property type="match status" value="1"/>
</dbReference>
<evidence type="ECO:0000256" key="2">
    <source>
        <dbReference type="ARBA" id="ARBA00022750"/>
    </source>
</evidence>
<dbReference type="PRINTS" id="PR00792">
    <property type="entry name" value="PEPSIN"/>
</dbReference>
<dbReference type="Proteomes" id="UP000269721">
    <property type="component" value="Unassembled WGS sequence"/>
</dbReference>
<organism evidence="6 7">
    <name type="scientific">Blyttiomyces helicus</name>
    <dbReference type="NCBI Taxonomy" id="388810"/>
    <lineage>
        <taxon>Eukaryota</taxon>
        <taxon>Fungi</taxon>
        <taxon>Fungi incertae sedis</taxon>
        <taxon>Chytridiomycota</taxon>
        <taxon>Chytridiomycota incertae sedis</taxon>
        <taxon>Chytridiomycetes</taxon>
        <taxon>Chytridiomycetes incertae sedis</taxon>
        <taxon>Blyttiomyces</taxon>
    </lineage>
</organism>
<dbReference type="PROSITE" id="PS51767">
    <property type="entry name" value="PEPTIDASE_A1"/>
    <property type="match status" value="1"/>
</dbReference>
<evidence type="ECO:0000313" key="6">
    <source>
        <dbReference type="EMBL" id="RKO86487.1"/>
    </source>
</evidence>
<comment type="similarity">
    <text evidence="1 4">Belongs to the peptidase A1 family.</text>
</comment>
<dbReference type="InterPro" id="IPR001461">
    <property type="entry name" value="Aspartic_peptidase_A1"/>
</dbReference>
<keyword evidence="7" id="KW-1185">Reference proteome</keyword>
<dbReference type="InterPro" id="IPR033121">
    <property type="entry name" value="PEPTIDASE_A1"/>
</dbReference>
<dbReference type="AlphaFoldDB" id="A0A4V1IQG6"/>
<evidence type="ECO:0000256" key="1">
    <source>
        <dbReference type="ARBA" id="ARBA00007447"/>
    </source>
</evidence>
<evidence type="ECO:0000259" key="5">
    <source>
        <dbReference type="PROSITE" id="PS51767"/>
    </source>
</evidence>
<feature type="domain" description="Peptidase A1" evidence="5">
    <location>
        <begin position="4"/>
        <end position="314"/>
    </location>
</feature>
<evidence type="ECO:0000256" key="4">
    <source>
        <dbReference type="RuleBase" id="RU000454"/>
    </source>
</evidence>
<sequence>NKQYNTPMTIGNGQAFNVTLDTGSSDLFLPGPHCTSADGSCRLPLIDGKDKTLIPTGAPYSLSYAGGSFANGTIFRGPLSLGGASTKNGFFLASDEITSWGDPESAGFLGLGFPFAQEAMVDVLKGAKTPIQALGLSSFGIYLSNLVEGDRGVFTTNGVDEAHVGGPFSYVPIVSTTGAWTIPFVDATFAVNGKTGPITGITTVDTGMDIVVLPTAVAEGIWAGIGAVPLADGSNQATIDCRIAATGPDVHLTFSGTTYTIPASYYVYSGDVTSGCIAGFMGGAELFGNSILGDVFIRAHYSHFDITNKRIGELPFICAPGFLLLRKCSHSPPPPRQVSQRLSTLSRGPTTPRQFLLFFLLGG</sequence>
<dbReference type="CDD" id="cd05471">
    <property type="entry name" value="pepsin_like"/>
    <property type="match status" value="1"/>
</dbReference>
<evidence type="ECO:0000313" key="7">
    <source>
        <dbReference type="Proteomes" id="UP000269721"/>
    </source>
</evidence>
<dbReference type="InterPro" id="IPR021109">
    <property type="entry name" value="Peptidase_aspartic_dom_sf"/>
</dbReference>
<dbReference type="OrthoDB" id="2747330at2759"/>
<keyword evidence="3" id="KW-1015">Disulfide bond</keyword>
<dbReference type="EMBL" id="KZ998154">
    <property type="protein sequence ID" value="RKO86487.1"/>
    <property type="molecule type" value="Genomic_DNA"/>
</dbReference>
<proteinExistence type="inferred from homology"/>
<evidence type="ECO:0000256" key="3">
    <source>
        <dbReference type="PIRSR" id="PIRSR601461-2"/>
    </source>
</evidence>
<dbReference type="GO" id="GO:0006508">
    <property type="term" value="P:proteolysis"/>
    <property type="evidence" value="ECO:0007669"/>
    <property type="project" value="UniProtKB-KW"/>
</dbReference>
<dbReference type="InterPro" id="IPR001969">
    <property type="entry name" value="Aspartic_peptidase_AS"/>
</dbReference>
<accession>A0A4V1IQG6</accession>
<gene>
    <name evidence="6" type="ORF">BDK51DRAFT_25318</name>
</gene>
<dbReference type="SUPFAM" id="SSF50630">
    <property type="entry name" value="Acid proteases"/>
    <property type="match status" value="1"/>
</dbReference>
<dbReference type="InterPro" id="IPR034164">
    <property type="entry name" value="Pepsin-like_dom"/>
</dbReference>
<feature type="disulfide bond" evidence="3">
    <location>
        <begin position="241"/>
        <end position="276"/>
    </location>
</feature>
<name>A0A4V1IQG6_9FUNG</name>
<dbReference type="GO" id="GO:0004190">
    <property type="term" value="F:aspartic-type endopeptidase activity"/>
    <property type="evidence" value="ECO:0007669"/>
    <property type="project" value="UniProtKB-KW"/>
</dbReference>
<keyword evidence="2 4" id="KW-0064">Aspartyl protease</keyword>
<keyword evidence="4" id="KW-0378">Hydrolase</keyword>
<dbReference type="PROSITE" id="PS00141">
    <property type="entry name" value="ASP_PROTEASE"/>
    <property type="match status" value="1"/>
</dbReference>
<dbReference type="PANTHER" id="PTHR47966:SF51">
    <property type="entry name" value="BETA-SITE APP-CLEAVING ENZYME, ISOFORM A-RELATED"/>
    <property type="match status" value="1"/>
</dbReference>
<keyword evidence="4" id="KW-0645">Protease</keyword>
<dbReference type="Gene3D" id="2.40.70.10">
    <property type="entry name" value="Acid Proteases"/>
    <property type="match status" value="2"/>
</dbReference>
<dbReference type="PANTHER" id="PTHR47966">
    <property type="entry name" value="BETA-SITE APP-CLEAVING ENZYME, ISOFORM A-RELATED"/>
    <property type="match status" value="1"/>
</dbReference>
<reference evidence="7" key="1">
    <citation type="journal article" date="2018" name="Nat. Microbiol.">
        <title>Leveraging single-cell genomics to expand the fungal tree of life.</title>
        <authorList>
            <person name="Ahrendt S.R."/>
            <person name="Quandt C.A."/>
            <person name="Ciobanu D."/>
            <person name="Clum A."/>
            <person name="Salamov A."/>
            <person name="Andreopoulos B."/>
            <person name="Cheng J.F."/>
            <person name="Woyke T."/>
            <person name="Pelin A."/>
            <person name="Henrissat B."/>
            <person name="Reynolds N.K."/>
            <person name="Benny G.L."/>
            <person name="Smith M.E."/>
            <person name="James T.Y."/>
            <person name="Grigoriev I.V."/>
        </authorList>
    </citation>
    <scope>NUCLEOTIDE SEQUENCE [LARGE SCALE GENOMIC DNA]</scope>
</reference>
<protein>
    <submittedName>
        <fullName evidence="6">Aspartic peptidase domain-containing protein</fullName>
    </submittedName>
</protein>
<feature type="non-terminal residue" evidence="6">
    <location>
        <position position="1"/>
    </location>
</feature>